<feature type="transmembrane region" description="Helical" evidence="3">
    <location>
        <begin position="550"/>
        <end position="571"/>
    </location>
</feature>
<feature type="compositionally biased region" description="Polar residues" evidence="2">
    <location>
        <begin position="10"/>
        <end position="25"/>
    </location>
</feature>
<sequence>MDLEKLLGKSKNSGNKEGTGASNPSRPKVNGSILAELGKQHDNSSRSFATLAGSFRGMKAFNSSNNTDGREDDDQESSGTSDSAEESEGTESSDSSTTRVERHDAAAKQNNIQDQKPIKAKAKVNSNMILSDYSDSRQSYNRQQPAEEVRTELSRNSDSGSNNSVRRLKVGASTILEEPLNYKNSSNICNINNAHYSPHVDARRVSFDENADISWGSESGQFNYKRPNARSNILEENTSSARQVFYHRDVNQNIIKPRATKSAVEFNNNYSHSHYQSVNRSPRAWSDVIYRGPEIKTEVSYRSDPGLAGRRPTVKASARVPMPYELQESNNDHHYNEIKRKPKVSMDAMIDMNDLASNNYGDRRSQRKVTASAQINPENVYDEDENDNDDMDEEDEEGSEDTEKGEKQVGKANSDEEILALSSNPKVREKFIDLKSSNKNLVNLNADLEAKILEQSETIQRLHSLEFVANAQKQQLEHLEKVEELVQDLSTKIASQEAEIAGLRGQLVKTGSESKETEQPRNSILYNPRLLPINSLPRIIYDRVSDDVTILFSVVMSLVYTIYLFPLVVIAKA</sequence>
<keyword evidence="3" id="KW-0812">Transmembrane</keyword>
<dbReference type="AlphaFoldDB" id="A0A9N9FTJ8"/>
<reference evidence="4" key="1">
    <citation type="submission" date="2021-06" db="EMBL/GenBank/DDBJ databases">
        <authorList>
            <person name="Kallberg Y."/>
            <person name="Tangrot J."/>
            <person name="Rosling A."/>
        </authorList>
    </citation>
    <scope>NUCLEOTIDE SEQUENCE</scope>
    <source>
        <strain evidence="4">MT106</strain>
    </source>
</reference>
<proteinExistence type="predicted"/>
<gene>
    <name evidence="4" type="ORF">AGERDE_LOCUS6877</name>
</gene>
<dbReference type="Proteomes" id="UP000789831">
    <property type="component" value="Unassembled WGS sequence"/>
</dbReference>
<organism evidence="4 5">
    <name type="scientific">Ambispora gerdemannii</name>
    <dbReference type="NCBI Taxonomy" id="144530"/>
    <lineage>
        <taxon>Eukaryota</taxon>
        <taxon>Fungi</taxon>
        <taxon>Fungi incertae sedis</taxon>
        <taxon>Mucoromycota</taxon>
        <taxon>Glomeromycotina</taxon>
        <taxon>Glomeromycetes</taxon>
        <taxon>Archaeosporales</taxon>
        <taxon>Ambisporaceae</taxon>
        <taxon>Ambispora</taxon>
    </lineage>
</organism>
<accession>A0A9N9FTJ8</accession>
<evidence type="ECO:0000313" key="5">
    <source>
        <dbReference type="Proteomes" id="UP000789831"/>
    </source>
</evidence>
<keyword evidence="5" id="KW-1185">Reference proteome</keyword>
<protein>
    <submittedName>
        <fullName evidence="4">11306_t:CDS:1</fullName>
    </submittedName>
</protein>
<comment type="caution">
    <text evidence="4">The sequence shown here is derived from an EMBL/GenBank/DDBJ whole genome shotgun (WGS) entry which is preliminary data.</text>
</comment>
<evidence type="ECO:0000256" key="1">
    <source>
        <dbReference type="SAM" id="Coils"/>
    </source>
</evidence>
<keyword evidence="1" id="KW-0175">Coiled coil</keyword>
<evidence type="ECO:0000313" key="4">
    <source>
        <dbReference type="EMBL" id="CAG8555318.1"/>
    </source>
</evidence>
<feature type="region of interest" description="Disordered" evidence="2">
    <location>
        <begin position="357"/>
        <end position="417"/>
    </location>
</feature>
<dbReference type="OrthoDB" id="2555519at2759"/>
<keyword evidence="3" id="KW-0472">Membrane</keyword>
<feature type="non-terminal residue" evidence="4">
    <location>
        <position position="1"/>
    </location>
</feature>
<evidence type="ECO:0000256" key="2">
    <source>
        <dbReference type="SAM" id="MobiDB-lite"/>
    </source>
</evidence>
<feature type="region of interest" description="Disordered" evidence="2">
    <location>
        <begin position="1"/>
        <end position="165"/>
    </location>
</feature>
<evidence type="ECO:0000256" key="3">
    <source>
        <dbReference type="SAM" id="Phobius"/>
    </source>
</evidence>
<keyword evidence="3" id="KW-1133">Transmembrane helix</keyword>
<feature type="coiled-coil region" evidence="1">
    <location>
        <begin position="438"/>
        <end position="506"/>
    </location>
</feature>
<feature type="compositionally biased region" description="Acidic residues" evidence="2">
    <location>
        <begin position="380"/>
        <end position="400"/>
    </location>
</feature>
<feature type="compositionally biased region" description="Basic and acidic residues" evidence="2">
    <location>
        <begin position="145"/>
        <end position="155"/>
    </location>
</feature>
<dbReference type="EMBL" id="CAJVPL010001145">
    <property type="protein sequence ID" value="CAG8555318.1"/>
    <property type="molecule type" value="Genomic_DNA"/>
</dbReference>
<name>A0A9N9FTJ8_9GLOM</name>
<feature type="compositionally biased region" description="Polar residues" evidence="2">
    <location>
        <begin position="156"/>
        <end position="165"/>
    </location>
</feature>